<dbReference type="NCBIfam" id="NF033788">
    <property type="entry name" value="HTH_metalloreg"/>
    <property type="match status" value="1"/>
</dbReference>
<dbReference type="PANTHER" id="PTHR33154">
    <property type="entry name" value="TRANSCRIPTIONAL REGULATOR, ARSR FAMILY"/>
    <property type="match status" value="1"/>
</dbReference>
<dbReference type="AlphaFoldDB" id="A0A6V8KQC8"/>
<evidence type="ECO:0000256" key="3">
    <source>
        <dbReference type="ARBA" id="ARBA00023163"/>
    </source>
</evidence>
<protein>
    <submittedName>
        <fullName evidence="6">Transcriptional regulator</fullName>
    </submittedName>
</protein>
<keyword evidence="1" id="KW-0805">Transcription regulation</keyword>
<evidence type="ECO:0000313" key="6">
    <source>
        <dbReference type="EMBL" id="GFJ82805.1"/>
    </source>
</evidence>
<dbReference type="InterPro" id="IPR036390">
    <property type="entry name" value="WH_DNA-bd_sf"/>
</dbReference>
<feature type="domain" description="HTH arsR-type" evidence="5">
    <location>
        <begin position="1"/>
        <end position="93"/>
    </location>
</feature>
<dbReference type="InterPro" id="IPR001845">
    <property type="entry name" value="HTH_ArsR_DNA-bd_dom"/>
</dbReference>
<dbReference type="GO" id="GO:0003700">
    <property type="term" value="F:DNA-binding transcription factor activity"/>
    <property type="evidence" value="ECO:0007669"/>
    <property type="project" value="InterPro"/>
</dbReference>
<dbReference type="PANTHER" id="PTHR33154:SF33">
    <property type="entry name" value="TRANSCRIPTIONAL REPRESSOR SDPR"/>
    <property type="match status" value="1"/>
</dbReference>
<evidence type="ECO:0000313" key="7">
    <source>
        <dbReference type="Proteomes" id="UP000482800"/>
    </source>
</evidence>
<reference evidence="6 7" key="2">
    <citation type="submission" date="2020-03" db="EMBL/GenBank/DDBJ databases">
        <authorList>
            <person name="Ichikawa N."/>
            <person name="Kimura A."/>
            <person name="Kitahashi Y."/>
            <person name="Uohara A."/>
        </authorList>
    </citation>
    <scope>NUCLEOTIDE SEQUENCE [LARGE SCALE GENOMIC DNA]</scope>
    <source>
        <strain evidence="6 7">NBRC 108639</strain>
    </source>
</reference>
<dbReference type="Pfam" id="PF12840">
    <property type="entry name" value="HTH_20"/>
    <property type="match status" value="1"/>
</dbReference>
<comment type="caution">
    <text evidence="6">The sequence shown here is derived from an EMBL/GenBank/DDBJ whole genome shotgun (WGS) entry which is preliminary data.</text>
</comment>
<dbReference type="InterPro" id="IPR036388">
    <property type="entry name" value="WH-like_DNA-bd_sf"/>
</dbReference>
<reference evidence="6 7" key="1">
    <citation type="submission" date="2020-03" db="EMBL/GenBank/DDBJ databases">
        <title>Whole genome shotgun sequence of Phytohabitans houttuyneae NBRC 108639.</title>
        <authorList>
            <person name="Komaki H."/>
            <person name="Tamura T."/>
        </authorList>
    </citation>
    <scope>NUCLEOTIDE SEQUENCE [LARGE SCALE GENOMIC DNA]</scope>
    <source>
        <strain evidence="6 7">NBRC 108639</strain>
    </source>
</reference>
<dbReference type="EMBL" id="BLPF01000002">
    <property type="protein sequence ID" value="GFJ82805.1"/>
    <property type="molecule type" value="Genomic_DNA"/>
</dbReference>
<dbReference type="RefSeq" id="WP_173063771.1">
    <property type="nucleotide sequence ID" value="NZ_BAABGO010000034.1"/>
</dbReference>
<evidence type="ECO:0000256" key="1">
    <source>
        <dbReference type="ARBA" id="ARBA00023015"/>
    </source>
</evidence>
<gene>
    <name evidence="6" type="ORF">Phou_069850</name>
</gene>
<feature type="region of interest" description="Disordered" evidence="4">
    <location>
        <begin position="108"/>
        <end position="128"/>
    </location>
</feature>
<keyword evidence="3" id="KW-0804">Transcription</keyword>
<evidence type="ECO:0000256" key="2">
    <source>
        <dbReference type="ARBA" id="ARBA00023125"/>
    </source>
</evidence>
<evidence type="ECO:0000259" key="5">
    <source>
        <dbReference type="PROSITE" id="PS50987"/>
    </source>
</evidence>
<name>A0A6V8KQC8_9ACTN</name>
<dbReference type="SMART" id="SM00418">
    <property type="entry name" value="HTH_ARSR"/>
    <property type="match status" value="1"/>
</dbReference>
<proteinExistence type="predicted"/>
<dbReference type="Proteomes" id="UP000482800">
    <property type="component" value="Unassembled WGS sequence"/>
</dbReference>
<keyword evidence="7" id="KW-1185">Reference proteome</keyword>
<dbReference type="SUPFAM" id="SSF46785">
    <property type="entry name" value="Winged helix' DNA-binding domain"/>
    <property type="match status" value="1"/>
</dbReference>
<dbReference type="PROSITE" id="PS50987">
    <property type="entry name" value="HTH_ARSR_2"/>
    <property type="match status" value="1"/>
</dbReference>
<organism evidence="6 7">
    <name type="scientific">Phytohabitans houttuyneae</name>
    <dbReference type="NCBI Taxonomy" id="1076126"/>
    <lineage>
        <taxon>Bacteria</taxon>
        <taxon>Bacillati</taxon>
        <taxon>Actinomycetota</taxon>
        <taxon>Actinomycetes</taxon>
        <taxon>Micromonosporales</taxon>
        <taxon>Micromonosporaceae</taxon>
    </lineage>
</organism>
<keyword evidence="2" id="KW-0238">DNA-binding</keyword>
<evidence type="ECO:0000256" key="4">
    <source>
        <dbReference type="SAM" id="MobiDB-lite"/>
    </source>
</evidence>
<dbReference type="InterPro" id="IPR051081">
    <property type="entry name" value="HTH_MetalResp_TranReg"/>
</dbReference>
<dbReference type="GO" id="GO:0003677">
    <property type="term" value="F:DNA binding"/>
    <property type="evidence" value="ECO:0007669"/>
    <property type="project" value="UniProtKB-KW"/>
</dbReference>
<sequence>MTAREVDELFAALADPTRRRVVQLLGEQPRRAGELARAAGVSAPVVSRHLRILLAAGVVTDERVAGDARLRVFRLRHESLVALQAWLDQVQAQWTEQLGAFKRHVEAGAARRGEPAASRAADEGEERP</sequence>
<dbReference type="CDD" id="cd00090">
    <property type="entry name" value="HTH_ARSR"/>
    <property type="match status" value="1"/>
</dbReference>
<accession>A0A6V8KQC8</accession>
<dbReference type="Gene3D" id="1.10.10.10">
    <property type="entry name" value="Winged helix-like DNA-binding domain superfamily/Winged helix DNA-binding domain"/>
    <property type="match status" value="1"/>
</dbReference>
<dbReference type="InterPro" id="IPR011991">
    <property type="entry name" value="ArsR-like_HTH"/>
</dbReference>